<dbReference type="InterPro" id="IPR022742">
    <property type="entry name" value="Hydrolase_4"/>
</dbReference>
<dbReference type="InterPro" id="IPR017531">
    <property type="entry name" value="Hydrolase-1_PEP"/>
</dbReference>
<dbReference type="GO" id="GO:0016787">
    <property type="term" value="F:hydrolase activity"/>
    <property type="evidence" value="ECO:0007669"/>
    <property type="project" value="UniProtKB-KW"/>
</dbReference>
<organism evidence="2 3">
    <name type="scientific">Sphingomonas prati</name>
    <dbReference type="NCBI Taxonomy" id="1843237"/>
    <lineage>
        <taxon>Bacteria</taxon>
        <taxon>Pseudomonadati</taxon>
        <taxon>Pseudomonadota</taxon>
        <taxon>Alphaproteobacteria</taxon>
        <taxon>Sphingomonadales</taxon>
        <taxon>Sphingomonadaceae</taxon>
        <taxon>Sphingomonas</taxon>
    </lineage>
</organism>
<reference evidence="2 3" key="1">
    <citation type="submission" date="2020-08" db="EMBL/GenBank/DDBJ databases">
        <title>Genomic Encyclopedia of Type Strains, Phase IV (KMG-IV): sequencing the most valuable type-strain genomes for metagenomic binning, comparative biology and taxonomic classification.</title>
        <authorList>
            <person name="Goeker M."/>
        </authorList>
    </citation>
    <scope>NUCLEOTIDE SEQUENCE [LARGE SCALE GENOMIC DNA]</scope>
    <source>
        <strain evidence="2 3">DSM 103336</strain>
    </source>
</reference>
<dbReference type="SUPFAM" id="SSF53474">
    <property type="entry name" value="alpha/beta-Hydrolases"/>
    <property type="match status" value="1"/>
</dbReference>
<evidence type="ECO:0000259" key="1">
    <source>
        <dbReference type="Pfam" id="PF12146"/>
    </source>
</evidence>
<dbReference type="Pfam" id="PF12146">
    <property type="entry name" value="Hydrolase_4"/>
    <property type="match status" value="1"/>
</dbReference>
<name>A0A7W9F0P7_9SPHN</name>
<dbReference type="Gene3D" id="3.40.50.1820">
    <property type="entry name" value="alpha/beta hydrolase"/>
    <property type="match status" value="1"/>
</dbReference>
<evidence type="ECO:0000313" key="3">
    <source>
        <dbReference type="Proteomes" id="UP000546701"/>
    </source>
</evidence>
<dbReference type="RefSeq" id="WP_157177528.1">
    <property type="nucleotide sequence ID" value="NZ_BMJP01000001.1"/>
</dbReference>
<dbReference type="InterPro" id="IPR029058">
    <property type="entry name" value="AB_hydrolase_fold"/>
</dbReference>
<keyword evidence="3" id="KW-1185">Reference proteome</keyword>
<sequence>MREFLTIDCAGDPIAATLDTGDESAPAGLLIVGGGTEIRAGAHGGMAQLAAAVAAAGWPVLRYDRRGVGDSGGEDPGFADSGPDITAAADALRARLGPGGRVVGFGLCDGATALALHHAPAKLDALLLANPWVVEPAGDLPPPAAVRAHYLARLTDGAFWKRLLTGGVDLRKAARGVASLGAVADDNLPTRIASALGAGRRPLAILLAKGDGTAIAFDDAWAGRAFANVRDGVEVVRIDSPSHTFAADDAAMLAAFVVAGMERFATDAP</sequence>
<keyword evidence="2" id="KW-0378">Hydrolase</keyword>
<evidence type="ECO:0000313" key="2">
    <source>
        <dbReference type="EMBL" id="MBB5728612.1"/>
    </source>
</evidence>
<proteinExistence type="predicted"/>
<dbReference type="AlphaFoldDB" id="A0A7W9F0P7"/>
<accession>A0A7W9F0P7</accession>
<gene>
    <name evidence="2" type="ORF">FHS99_001082</name>
</gene>
<comment type="caution">
    <text evidence="2">The sequence shown here is derived from an EMBL/GenBank/DDBJ whole genome shotgun (WGS) entry which is preliminary data.</text>
</comment>
<protein>
    <submittedName>
        <fullName evidence="2">Exosortase A-associated hydrolase 1</fullName>
    </submittedName>
</protein>
<dbReference type="Proteomes" id="UP000546701">
    <property type="component" value="Unassembled WGS sequence"/>
</dbReference>
<feature type="domain" description="Serine aminopeptidase S33" evidence="1">
    <location>
        <begin position="44"/>
        <end position="188"/>
    </location>
</feature>
<dbReference type="EMBL" id="JACIJR010000002">
    <property type="protein sequence ID" value="MBB5728612.1"/>
    <property type="molecule type" value="Genomic_DNA"/>
</dbReference>
<dbReference type="NCBIfam" id="TIGR03100">
    <property type="entry name" value="hydr1_PEP"/>
    <property type="match status" value="1"/>
</dbReference>
<dbReference type="OrthoDB" id="249225at2"/>